<dbReference type="Proteomes" id="UP000815325">
    <property type="component" value="Unassembled WGS sequence"/>
</dbReference>
<comment type="caution">
    <text evidence="1">The sequence shown here is derived from an EMBL/GenBank/DDBJ whole genome shotgun (WGS) entry which is preliminary data.</text>
</comment>
<accession>A0ABQ7FW94</accession>
<reference evidence="1" key="1">
    <citation type="submission" date="2017-08" db="EMBL/GenBank/DDBJ databases">
        <authorList>
            <person name="Polle J.E."/>
            <person name="Barry K."/>
            <person name="Cushman J."/>
            <person name="Schmutz J."/>
            <person name="Tran D."/>
            <person name="Hathwaick L.T."/>
            <person name="Yim W.C."/>
            <person name="Jenkins J."/>
            <person name="Mckie-Krisberg Z.M."/>
            <person name="Prochnik S."/>
            <person name="Lindquist E."/>
            <person name="Dockter R.B."/>
            <person name="Adam C."/>
            <person name="Molina H."/>
            <person name="Bunkerborg J."/>
            <person name="Jin E."/>
            <person name="Buchheim M."/>
            <person name="Magnuson J."/>
        </authorList>
    </citation>
    <scope>NUCLEOTIDE SEQUENCE</scope>
    <source>
        <strain evidence="1">CCAP 19/18</strain>
    </source>
</reference>
<sequence>MNLLTGSLIRKMCLYVRNAKLPGCRNGGNLHDLKLIRYLHDGSKKRKRLPVNANVSEFSGKFSALYDLFVKTFKNLASCFPSLQFHLLVIGPNLS</sequence>
<name>A0ABQ7FW94_DUNSA</name>
<protein>
    <recommendedName>
        <fullName evidence="3">Encoded protein</fullName>
    </recommendedName>
</protein>
<keyword evidence="2" id="KW-1185">Reference proteome</keyword>
<proteinExistence type="predicted"/>
<gene>
    <name evidence="1" type="ORF">DUNSADRAFT_2491</name>
</gene>
<organism evidence="1 2">
    <name type="scientific">Dunaliella salina</name>
    <name type="common">Green alga</name>
    <name type="synonym">Protococcus salinus</name>
    <dbReference type="NCBI Taxonomy" id="3046"/>
    <lineage>
        <taxon>Eukaryota</taxon>
        <taxon>Viridiplantae</taxon>
        <taxon>Chlorophyta</taxon>
        <taxon>core chlorophytes</taxon>
        <taxon>Chlorophyceae</taxon>
        <taxon>CS clade</taxon>
        <taxon>Chlamydomonadales</taxon>
        <taxon>Dunaliellaceae</taxon>
        <taxon>Dunaliella</taxon>
    </lineage>
</organism>
<evidence type="ECO:0000313" key="2">
    <source>
        <dbReference type="Proteomes" id="UP000815325"/>
    </source>
</evidence>
<evidence type="ECO:0008006" key="3">
    <source>
        <dbReference type="Google" id="ProtNLM"/>
    </source>
</evidence>
<evidence type="ECO:0000313" key="1">
    <source>
        <dbReference type="EMBL" id="KAF5826633.1"/>
    </source>
</evidence>
<dbReference type="EMBL" id="MU070800">
    <property type="protein sequence ID" value="KAF5826633.1"/>
    <property type="molecule type" value="Genomic_DNA"/>
</dbReference>